<sequence>MVAPLKEFLRYRIRYIFFNEKRQGKKWESDLGMDVISTEIMKGMKEITDVTGFKKFEEINLNDFIVVKNKQGYLSVKFIYIHETLKGESDQMEEGNKNLKQIGTKEEIKKSLKLNRLVNNETTSFYHLVAREKEIFVESKKRVIKAYGKLFWLKLFVQGFIKLDNVDKSLISSYLIPRTCLYALSGNLKKFEIKGKDDNDFLFKSWQEFVKGEEKTKTKNFKNFDELLGKMFDSDWLNNCMRGNEKNDKEDEDKVIKCAKKIQEKLKEKKNRELSNESRVGKFSAINNKEKDHILNILLKLLDEFLIASSGKEFSIILPDISEYKFPMEAFISDVVYAKDESSIFKSLEYILKYNKKYFVKNSPYNEMKNFNEDKEKAKPELNTYQFFNNCWINLTMSGLYESIISGKQEWVKNFPTEHNFDANDDFYKEN</sequence>
<protein>
    <submittedName>
        <fullName evidence="1">Uncharacterized protein</fullName>
    </submittedName>
</protein>
<name>A0A6V7TRX2_MELEN</name>
<accession>A0A6V7TRX2</accession>
<comment type="caution">
    <text evidence="1">The sequence shown here is derived from an EMBL/GenBank/DDBJ whole genome shotgun (WGS) entry which is preliminary data.</text>
</comment>
<dbReference type="AlphaFoldDB" id="A0A6V7TRX2"/>
<proteinExistence type="predicted"/>
<reference evidence="1 2" key="1">
    <citation type="submission" date="2020-08" db="EMBL/GenBank/DDBJ databases">
        <authorList>
            <person name="Koutsovoulos G."/>
            <person name="Danchin GJ E."/>
        </authorList>
    </citation>
    <scope>NUCLEOTIDE SEQUENCE [LARGE SCALE GENOMIC DNA]</scope>
</reference>
<evidence type="ECO:0000313" key="2">
    <source>
        <dbReference type="Proteomes" id="UP000580250"/>
    </source>
</evidence>
<organism evidence="1 2">
    <name type="scientific">Meloidogyne enterolobii</name>
    <name type="common">Root-knot nematode worm</name>
    <name type="synonym">Meloidogyne mayaguensis</name>
    <dbReference type="NCBI Taxonomy" id="390850"/>
    <lineage>
        <taxon>Eukaryota</taxon>
        <taxon>Metazoa</taxon>
        <taxon>Ecdysozoa</taxon>
        <taxon>Nematoda</taxon>
        <taxon>Chromadorea</taxon>
        <taxon>Rhabditida</taxon>
        <taxon>Tylenchina</taxon>
        <taxon>Tylenchomorpha</taxon>
        <taxon>Tylenchoidea</taxon>
        <taxon>Meloidogynidae</taxon>
        <taxon>Meloidogyninae</taxon>
        <taxon>Meloidogyne</taxon>
    </lineage>
</organism>
<dbReference type="Proteomes" id="UP000580250">
    <property type="component" value="Unassembled WGS sequence"/>
</dbReference>
<evidence type="ECO:0000313" key="1">
    <source>
        <dbReference type="EMBL" id="CAD2128828.1"/>
    </source>
</evidence>
<dbReference type="EMBL" id="CAJEWN010000007">
    <property type="protein sequence ID" value="CAD2128828.1"/>
    <property type="molecule type" value="Genomic_DNA"/>
</dbReference>
<gene>
    <name evidence="1" type="ORF">MENT_LOCUS2392</name>
</gene>